<protein>
    <submittedName>
        <fullName evidence="6">HTH-type transcriptional regulator DmlR</fullName>
    </submittedName>
</protein>
<dbReference type="InterPro" id="IPR036388">
    <property type="entry name" value="WH-like_DNA-bd_sf"/>
</dbReference>
<comment type="similarity">
    <text evidence="1">Belongs to the LysR transcriptional regulatory family.</text>
</comment>
<dbReference type="InterPro" id="IPR058163">
    <property type="entry name" value="LysR-type_TF_proteobact-type"/>
</dbReference>
<dbReference type="InterPro" id="IPR005119">
    <property type="entry name" value="LysR_subst-bd"/>
</dbReference>
<evidence type="ECO:0000313" key="6">
    <source>
        <dbReference type="EMBL" id="CAJ0783918.1"/>
    </source>
</evidence>
<dbReference type="InterPro" id="IPR000847">
    <property type="entry name" value="LysR_HTH_N"/>
</dbReference>
<evidence type="ECO:0000256" key="4">
    <source>
        <dbReference type="ARBA" id="ARBA00023163"/>
    </source>
</evidence>
<accession>A0ABN9IIB4</accession>
<dbReference type="EMBL" id="CATYWO010000002">
    <property type="protein sequence ID" value="CAJ0783918.1"/>
    <property type="molecule type" value="Genomic_DNA"/>
</dbReference>
<dbReference type="Pfam" id="PF03466">
    <property type="entry name" value="LysR_substrate"/>
    <property type="match status" value="1"/>
</dbReference>
<dbReference type="SUPFAM" id="SSF53850">
    <property type="entry name" value="Periplasmic binding protein-like II"/>
    <property type="match status" value="1"/>
</dbReference>
<feature type="domain" description="HTH lysR-type" evidence="5">
    <location>
        <begin position="1"/>
        <end position="57"/>
    </location>
</feature>
<keyword evidence="4" id="KW-0804">Transcription</keyword>
<comment type="caution">
    <text evidence="6">The sequence shown here is derived from an EMBL/GenBank/DDBJ whole genome shotgun (WGS) entry which is preliminary data.</text>
</comment>
<name>A0ABN9IIB4_9RALS</name>
<dbReference type="CDD" id="cd08422">
    <property type="entry name" value="PBP2_CrgA_like"/>
    <property type="match status" value="1"/>
</dbReference>
<dbReference type="RefSeq" id="WP_316656893.1">
    <property type="nucleotide sequence ID" value="NZ_CATYWO010000002.1"/>
</dbReference>
<reference evidence="6 7" key="1">
    <citation type="submission" date="2023-07" db="EMBL/GenBank/DDBJ databases">
        <authorList>
            <person name="Peeters C."/>
        </authorList>
    </citation>
    <scope>NUCLEOTIDE SEQUENCE [LARGE SCALE GENOMIC DNA]</scope>
    <source>
        <strain evidence="6 7">LMG 7141</strain>
    </source>
</reference>
<dbReference type="Gene3D" id="3.40.190.290">
    <property type="match status" value="1"/>
</dbReference>
<proteinExistence type="inferred from homology"/>
<keyword evidence="2" id="KW-0805">Transcription regulation</keyword>
<evidence type="ECO:0000256" key="1">
    <source>
        <dbReference type="ARBA" id="ARBA00009437"/>
    </source>
</evidence>
<dbReference type="Pfam" id="PF00126">
    <property type="entry name" value="HTH_1"/>
    <property type="match status" value="1"/>
</dbReference>
<keyword evidence="3" id="KW-0238">DNA-binding</keyword>
<dbReference type="Gene3D" id="1.10.10.10">
    <property type="entry name" value="Winged helix-like DNA-binding domain superfamily/Winged helix DNA-binding domain"/>
    <property type="match status" value="1"/>
</dbReference>
<dbReference type="PANTHER" id="PTHR30537:SF5">
    <property type="entry name" value="HTH-TYPE TRANSCRIPTIONAL ACTIVATOR TTDR-RELATED"/>
    <property type="match status" value="1"/>
</dbReference>
<evidence type="ECO:0000256" key="2">
    <source>
        <dbReference type="ARBA" id="ARBA00023015"/>
    </source>
</evidence>
<keyword evidence="7" id="KW-1185">Reference proteome</keyword>
<sequence length="311" mass="34310">MLDDLALFVSIVDRGSLQAAARHANLPPATLTRRLQKLETALGCQLLLRSARSLKPTPEGQLYYEQCRPLLTALAQTTATLDDDLNQVKGTLRVLAPLNLSRGLLAPAYASFMATWPEIRLELLLSNRNEDVWRHGADLAIRVGQQDDPKLRQRRLGVIGIVLVASPAYVAAHGMPAHPRDLAAHRLLVASPISTWRFTSPDGKETIEMQPDAQCEVNDIEMAAALAEAGQGLLYCPRTLCHRALEAGQLVRALPDWRTPQRPIYAVWPQQQLPRKVRTLLEHLAEFAAANPLLQDYPDAPASSLAHPHTV</sequence>
<evidence type="ECO:0000313" key="7">
    <source>
        <dbReference type="Proteomes" id="UP001189616"/>
    </source>
</evidence>
<evidence type="ECO:0000256" key="3">
    <source>
        <dbReference type="ARBA" id="ARBA00023125"/>
    </source>
</evidence>
<dbReference type="InterPro" id="IPR036390">
    <property type="entry name" value="WH_DNA-bd_sf"/>
</dbReference>
<evidence type="ECO:0000259" key="5">
    <source>
        <dbReference type="PROSITE" id="PS50931"/>
    </source>
</evidence>
<dbReference type="SUPFAM" id="SSF46785">
    <property type="entry name" value="Winged helix' DNA-binding domain"/>
    <property type="match status" value="1"/>
</dbReference>
<gene>
    <name evidence="6" type="primary">dmlR_7</name>
    <name evidence="6" type="ORF">LMG7141_01449</name>
</gene>
<organism evidence="6 7">
    <name type="scientific">Ralstonia condita</name>
    <dbReference type="NCBI Taxonomy" id="3058600"/>
    <lineage>
        <taxon>Bacteria</taxon>
        <taxon>Pseudomonadati</taxon>
        <taxon>Pseudomonadota</taxon>
        <taxon>Betaproteobacteria</taxon>
        <taxon>Burkholderiales</taxon>
        <taxon>Burkholderiaceae</taxon>
        <taxon>Ralstonia</taxon>
    </lineage>
</organism>
<dbReference type="Proteomes" id="UP001189616">
    <property type="component" value="Unassembled WGS sequence"/>
</dbReference>
<dbReference type="PROSITE" id="PS50931">
    <property type="entry name" value="HTH_LYSR"/>
    <property type="match status" value="1"/>
</dbReference>
<dbReference type="PANTHER" id="PTHR30537">
    <property type="entry name" value="HTH-TYPE TRANSCRIPTIONAL REGULATOR"/>
    <property type="match status" value="1"/>
</dbReference>